<organism evidence="2 3">
    <name type="scientific">Entamoeba invadens IP1</name>
    <dbReference type="NCBI Taxonomy" id="370355"/>
    <lineage>
        <taxon>Eukaryota</taxon>
        <taxon>Amoebozoa</taxon>
        <taxon>Evosea</taxon>
        <taxon>Archamoebae</taxon>
        <taxon>Mastigamoebida</taxon>
        <taxon>Entamoebidae</taxon>
        <taxon>Entamoeba</taxon>
    </lineage>
</organism>
<protein>
    <submittedName>
        <fullName evidence="2">Uncharacterized protein</fullName>
    </submittedName>
</protein>
<feature type="compositionally biased region" description="Basic and acidic residues" evidence="1">
    <location>
        <begin position="175"/>
        <end position="200"/>
    </location>
</feature>
<reference evidence="2 3" key="1">
    <citation type="submission" date="2012-10" db="EMBL/GenBank/DDBJ databases">
        <authorList>
            <person name="Zafar N."/>
            <person name="Inman J."/>
            <person name="Hall N."/>
            <person name="Lorenzi H."/>
            <person name="Caler E."/>
        </authorList>
    </citation>
    <scope>NUCLEOTIDE SEQUENCE [LARGE SCALE GENOMIC DNA]</scope>
    <source>
        <strain evidence="2 3">IP1</strain>
    </source>
</reference>
<dbReference type="VEuPathDB" id="AmoebaDB:EIN_273980"/>
<accession>A0A0A1U788</accession>
<gene>
    <name evidence="2" type="ORF">EIN_273980</name>
</gene>
<feature type="region of interest" description="Disordered" evidence="1">
    <location>
        <begin position="175"/>
        <end position="202"/>
    </location>
</feature>
<feature type="region of interest" description="Disordered" evidence="1">
    <location>
        <begin position="124"/>
        <end position="155"/>
    </location>
</feature>
<dbReference type="GeneID" id="14886809"/>
<feature type="compositionally biased region" description="Basic and acidic residues" evidence="1">
    <location>
        <begin position="125"/>
        <end position="143"/>
    </location>
</feature>
<evidence type="ECO:0000313" key="2">
    <source>
        <dbReference type="EMBL" id="ELP87841.1"/>
    </source>
</evidence>
<keyword evidence="3" id="KW-1185">Reference proteome</keyword>
<name>A0A0A1U788_ENTIV</name>
<proteinExistence type="predicted"/>
<dbReference type="RefSeq" id="XP_004254612.1">
    <property type="nucleotide sequence ID" value="XM_004254564.1"/>
</dbReference>
<evidence type="ECO:0000313" key="3">
    <source>
        <dbReference type="Proteomes" id="UP000014680"/>
    </source>
</evidence>
<dbReference type="AlphaFoldDB" id="A0A0A1U788"/>
<dbReference type="Proteomes" id="UP000014680">
    <property type="component" value="Unassembled WGS sequence"/>
</dbReference>
<sequence length="225" mass="25709">MKRTPCEKRVREIVKSGTFKLIGEMDGILAFERGVFGFKGEFEDKTRIPEMKIDLQAFTTPLDIKKTSNESQTMPQPLEVNDKLQSKIEAKSDDKKSDAEIKPVNSVDKITSRVITTFEELVDNISKDSPTEEKQQESEEKVQNSKNDSIQTIQLNIPENGKLDSIKTINVTLPKPDENSKIDSNEIIKETKEESDKKTTETSYDQIYEIDKSIVDLLDNFNWDI</sequence>
<dbReference type="EMBL" id="KB206783">
    <property type="protein sequence ID" value="ELP87841.1"/>
    <property type="molecule type" value="Genomic_DNA"/>
</dbReference>
<evidence type="ECO:0000256" key="1">
    <source>
        <dbReference type="SAM" id="MobiDB-lite"/>
    </source>
</evidence>
<dbReference type="KEGG" id="eiv:EIN_273980"/>